<evidence type="ECO:0000313" key="14">
    <source>
        <dbReference type="Proteomes" id="UP000054695"/>
    </source>
</evidence>
<evidence type="ECO:0000256" key="4">
    <source>
        <dbReference type="ARBA" id="ARBA00014213"/>
    </source>
</evidence>
<comment type="function">
    <text evidence="1">Part of the ABC transporter complex LptBFG involved in the translocation of lipopolysaccharide (LPS) from the inner membrane to the outer membrane.</text>
</comment>
<dbReference type="Proteomes" id="UP000054695">
    <property type="component" value="Unassembled WGS sequence"/>
</dbReference>
<name>A0A0W0S1X5_LEGBO</name>
<keyword evidence="8 12" id="KW-0812">Transmembrane</keyword>
<evidence type="ECO:0000256" key="1">
    <source>
        <dbReference type="ARBA" id="ARBA00002265"/>
    </source>
</evidence>
<dbReference type="GO" id="GO:0015920">
    <property type="term" value="P:lipopolysaccharide transport"/>
    <property type="evidence" value="ECO:0007669"/>
    <property type="project" value="TreeGrafter"/>
</dbReference>
<evidence type="ECO:0000256" key="12">
    <source>
        <dbReference type="SAM" id="Phobius"/>
    </source>
</evidence>
<keyword evidence="5" id="KW-0813">Transport</keyword>
<evidence type="ECO:0000256" key="5">
    <source>
        <dbReference type="ARBA" id="ARBA00022448"/>
    </source>
</evidence>
<comment type="subunit">
    <text evidence="11">Component of the lipopolysaccharide transport and assembly complex. The LptBFG transporter is composed of two ATP-binding proteins (LptB) and two transmembrane proteins (LptF and LptG).</text>
</comment>
<accession>A0A0W0S1X5</accession>
<comment type="similarity">
    <text evidence="3">Belongs to the LptF/LptG family.</text>
</comment>
<dbReference type="STRING" id="447.Lboz_0363"/>
<dbReference type="NCBIfam" id="TIGR04407">
    <property type="entry name" value="LptF_YjgP"/>
    <property type="match status" value="1"/>
</dbReference>
<dbReference type="EMBL" id="LNXU01000002">
    <property type="protein sequence ID" value="KTC77410.1"/>
    <property type="molecule type" value="Genomic_DNA"/>
</dbReference>
<evidence type="ECO:0000256" key="11">
    <source>
        <dbReference type="ARBA" id="ARBA00026081"/>
    </source>
</evidence>
<keyword evidence="6" id="KW-1003">Cell membrane</keyword>
<feature type="transmembrane region" description="Helical" evidence="12">
    <location>
        <begin position="342"/>
        <end position="361"/>
    </location>
</feature>
<protein>
    <recommendedName>
        <fullName evidence="4">Lipopolysaccharide export system permease protein LptF</fullName>
    </recommendedName>
</protein>
<comment type="subcellular location">
    <subcellularLocation>
        <location evidence="2">Cell inner membrane</location>
        <topology evidence="2">Multi-pass membrane protein</topology>
    </subcellularLocation>
</comment>
<dbReference type="InterPro" id="IPR030922">
    <property type="entry name" value="LptF"/>
</dbReference>
<evidence type="ECO:0000256" key="2">
    <source>
        <dbReference type="ARBA" id="ARBA00004429"/>
    </source>
</evidence>
<dbReference type="PANTHER" id="PTHR33529">
    <property type="entry name" value="SLR0882 PROTEIN-RELATED"/>
    <property type="match status" value="1"/>
</dbReference>
<evidence type="ECO:0000256" key="9">
    <source>
        <dbReference type="ARBA" id="ARBA00022989"/>
    </source>
</evidence>
<dbReference type="GO" id="GO:0043190">
    <property type="term" value="C:ATP-binding cassette (ABC) transporter complex"/>
    <property type="evidence" value="ECO:0007669"/>
    <property type="project" value="InterPro"/>
</dbReference>
<evidence type="ECO:0000256" key="10">
    <source>
        <dbReference type="ARBA" id="ARBA00023136"/>
    </source>
</evidence>
<evidence type="ECO:0000256" key="3">
    <source>
        <dbReference type="ARBA" id="ARBA00007725"/>
    </source>
</evidence>
<feature type="transmembrane region" description="Helical" evidence="12">
    <location>
        <begin position="112"/>
        <end position="135"/>
    </location>
</feature>
<evidence type="ECO:0000256" key="8">
    <source>
        <dbReference type="ARBA" id="ARBA00022692"/>
    </source>
</evidence>
<keyword evidence="7" id="KW-0997">Cell inner membrane</keyword>
<keyword evidence="14" id="KW-1185">Reference proteome</keyword>
<feature type="transmembrane region" description="Helical" evidence="12">
    <location>
        <begin position="313"/>
        <end position="330"/>
    </location>
</feature>
<evidence type="ECO:0000256" key="6">
    <source>
        <dbReference type="ARBA" id="ARBA00022475"/>
    </source>
</evidence>
<organism evidence="13 14">
    <name type="scientific">Legionella bozemanae</name>
    <name type="common">Fluoribacter bozemanae</name>
    <dbReference type="NCBI Taxonomy" id="447"/>
    <lineage>
        <taxon>Bacteria</taxon>
        <taxon>Pseudomonadati</taxon>
        <taxon>Pseudomonadota</taxon>
        <taxon>Gammaproteobacteria</taxon>
        <taxon>Legionellales</taxon>
        <taxon>Legionellaceae</taxon>
        <taxon>Legionella</taxon>
    </lineage>
</organism>
<sequence>MRLLKWGHWVIIFRYLAKEVFITLISLTSILVLIFLSNQLIQYLNRAASGSIPGVIIMKLMILELPTLLSFLVPLGFYIAMLLAYGRLYAESEMTVLGACGYGPNQLLKHSFIMATGVAIIVAVIMIWGSPLIYIERAKLLRSTGIQTLVQTIMPGRFHSINDGQEVFYVQSMSRDHTKAEQIFLAKKSSVNEQTRWDILWADQAFAETDAKTGEDYIILQNGKEYQGIPGQADYQVAEFGQYKARLPHPVIKISDDLRTMSTASLLPYNNENVAKAAELQWRLSVPIMVFTLTLIAVPLSRINPRSGKYAKLLPAIIIYIVYANLLFIARDVMISGKTPQWIGLWWVHLIVICFGLVLNWRNQVKLA</sequence>
<dbReference type="PATRIC" id="fig|447.4.peg.392"/>
<comment type="caution">
    <text evidence="13">The sequence shown here is derived from an EMBL/GenBank/DDBJ whole genome shotgun (WGS) entry which is preliminary data.</text>
</comment>
<evidence type="ECO:0000313" key="13">
    <source>
        <dbReference type="EMBL" id="KTC77410.1"/>
    </source>
</evidence>
<dbReference type="GO" id="GO:0055085">
    <property type="term" value="P:transmembrane transport"/>
    <property type="evidence" value="ECO:0007669"/>
    <property type="project" value="InterPro"/>
</dbReference>
<gene>
    <name evidence="13" type="ORF">Lboz_0363</name>
</gene>
<feature type="transmembrane region" description="Helical" evidence="12">
    <location>
        <begin position="62"/>
        <end position="85"/>
    </location>
</feature>
<evidence type="ECO:0000256" key="7">
    <source>
        <dbReference type="ARBA" id="ARBA00022519"/>
    </source>
</evidence>
<feature type="transmembrane region" description="Helical" evidence="12">
    <location>
        <begin position="284"/>
        <end position="301"/>
    </location>
</feature>
<dbReference type="AlphaFoldDB" id="A0A0W0S1X5"/>
<feature type="transmembrane region" description="Helical" evidence="12">
    <location>
        <begin position="20"/>
        <end position="41"/>
    </location>
</feature>
<dbReference type="PANTHER" id="PTHR33529:SF7">
    <property type="entry name" value="LIPOPOLYSACCHARIDE EXPORT SYSTEM PERMEASE PROTEIN LPTF"/>
    <property type="match status" value="1"/>
</dbReference>
<keyword evidence="9 12" id="KW-1133">Transmembrane helix</keyword>
<keyword evidence="10 12" id="KW-0472">Membrane</keyword>
<proteinExistence type="inferred from homology"/>
<reference evidence="13 14" key="1">
    <citation type="submission" date="2015-11" db="EMBL/GenBank/DDBJ databases">
        <title>Genomic analysis of 38 Legionella species identifies large and diverse effector repertoires.</title>
        <authorList>
            <person name="Burstein D."/>
            <person name="Amaro F."/>
            <person name="Zusman T."/>
            <person name="Lifshitz Z."/>
            <person name="Cohen O."/>
            <person name="Gilbert J.A."/>
            <person name="Pupko T."/>
            <person name="Shuman H.A."/>
            <person name="Segal G."/>
        </authorList>
    </citation>
    <scope>NUCLEOTIDE SEQUENCE [LARGE SCALE GENOMIC DNA]</scope>
    <source>
        <strain evidence="13 14">WIGA</strain>
    </source>
</reference>
<dbReference type="InterPro" id="IPR005495">
    <property type="entry name" value="LptG/LptF_permease"/>
</dbReference>
<dbReference type="Pfam" id="PF03739">
    <property type="entry name" value="LptF_LptG"/>
    <property type="match status" value="1"/>
</dbReference>